<organism evidence="2 3">
    <name type="scientific">Blastopirellula marina DSM 3645</name>
    <dbReference type="NCBI Taxonomy" id="314230"/>
    <lineage>
        <taxon>Bacteria</taxon>
        <taxon>Pseudomonadati</taxon>
        <taxon>Planctomycetota</taxon>
        <taxon>Planctomycetia</taxon>
        <taxon>Pirellulales</taxon>
        <taxon>Pirellulaceae</taxon>
        <taxon>Blastopirellula</taxon>
    </lineage>
</organism>
<accession>A3ZTH1</accession>
<keyword evidence="1" id="KW-1133">Transmembrane helix</keyword>
<keyword evidence="1" id="KW-0812">Transmembrane</keyword>
<dbReference type="Proteomes" id="UP000004358">
    <property type="component" value="Unassembled WGS sequence"/>
</dbReference>
<feature type="transmembrane region" description="Helical" evidence="1">
    <location>
        <begin position="57"/>
        <end position="77"/>
    </location>
</feature>
<reference evidence="2 3" key="1">
    <citation type="submission" date="2006-02" db="EMBL/GenBank/DDBJ databases">
        <authorList>
            <person name="Amann R."/>
            <person name="Ferriera S."/>
            <person name="Johnson J."/>
            <person name="Kravitz S."/>
            <person name="Halpern A."/>
            <person name="Remington K."/>
            <person name="Beeson K."/>
            <person name="Tran B."/>
            <person name="Rogers Y.-H."/>
            <person name="Friedman R."/>
            <person name="Venter J.C."/>
        </authorList>
    </citation>
    <scope>NUCLEOTIDE SEQUENCE [LARGE SCALE GENOMIC DNA]</scope>
    <source>
        <strain evidence="2 3">DSM 3645</strain>
    </source>
</reference>
<gene>
    <name evidence="2" type="ORF">DSM3645_19588</name>
</gene>
<evidence type="ECO:0000313" key="2">
    <source>
        <dbReference type="EMBL" id="EAQ80232.1"/>
    </source>
</evidence>
<dbReference type="InterPro" id="IPR009325">
    <property type="entry name" value="DUF983"/>
</dbReference>
<sequence>MKTWFTTYDQCPECGARFEREPGFFLGSIYFNYGLTTLIVAVAFPLLLFNGLADSKTLLYVALAFVLIFPLIFFPFARSLWVGHDQFWDPRTDVKERLP</sequence>
<dbReference type="eggNOG" id="COG5349">
    <property type="taxonomic scope" value="Bacteria"/>
</dbReference>
<dbReference type="EMBL" id="AANZ01000010">
    <property type="protein sequence ID" value="EAQ80232.1"/>
    <property type="molecule type" value="Genomic_DNA"/>
</dbReference>
<keyword evidence="1" id="KW-0472">Membrane</keyword>
<dbReference type="AlphaFoldDB" id="A3ZTH1"/>
<dbReference type="RefSeq" id="WP_002651815.1">
    <property type="nucleotide sequence ID" value="NZ_CH672376.1"/>
</dbReference>
<name>A3ZTH1_9BACT</name>
<evidence type="ECO:0008006" key="4">
    <source>
        <dbReference type="Google" id="ProtNLM"/>
    </source>
</evidence>
<evidence type="ECO:0000313" key="3">
    <source>
        <dbReference type="Proteomes" id="UP000004358"/>
    </source>
</evidence>
<feature type="transmembrane region" description="Helical" evidence="1">
    <location>
        <begin position="30"/>
        <end position="50"/>
    </location>
</feature>
<proteinExistence type="predicted"/>
<dbReference type="STRING" id="314230.DSM3645_19588"/>
<evidence type="ECO:0000256" key="1">
    <source>
        <dbReference type="SAM" id="Phobius"/>
    </source>
</evidence>
<comment type="caution">
    <text evidence="2">The sequence shown here is derived from an EMBL/GenBank/DDBJ whole genome shotgun (WGS) entry which is preliminary data.</text>
</comment>
<dbReference type="Pfam" id="PF06170">
    <property type="entry name" value="DUF983"/>
    <property type="match status" value="1"/>
</dbReference>
<dbReference type="HOGENOM" id="CLU_2314727_0_0_0"/>
<protein>
    <recommendedName>
        <fullName evidence="4">DUF983 domain-containing protein</fullName>
    </recommendedName>
</protein>